<dbReference type="EMBL" id="MFIW01000104">
    <property type="protein sequence ID" value="OGF96908.1"/>
    <property type="molecule type" value="Genomic_DNA"/>
</dbReference>
<dbReference type="AlphaFoldDB" id="A0A1F5Y9J6"/>
<evidence type="ECO:0000313" key="2">
    <source>
        <dbReference type="EMBL" id="OGF96908.1"/>
    </source>
</evidence>
<dbReference type="SUPFAM" id="SSF53335">
    <property type="entry name" value="S-adenosyl-L-methionine-dependent methyltransferases"/>
    <property type="match status" value="1"/>
</dbReference>
<sequence>MDMRELRFPDHTFDFCYSSCAIEHIGTRDDVIRHLNEVARVLKDDGVYVLTTEIHYGKETIEDPNNFIFSPDCLNEIVAESGLGSEEKCIAGITPHKANYPKPPNVKNLSFSGSDSFASQLLQELPHIQLLKGKHPYTSGLFLFRKRPSGRKRPAIRFIGLDPSREFMEAGVAEYRRLLDRSEVRIDPFSFMPGGISRYCTDRLIPPGDEIRGPDDVETIFHTDYYWWGSERRRFEVVLHTAGGNGNHDLDLDIRVHGYKTLASSEVECSASLQLPIGGESRIGAKLEITPDDARCYALLGKWRRGSCQFDRIKVTSAPAR</sequence>
<proteinExistence type="predicted"/>
<dbReference type="GO" id="GO:0008757">
    <property type="term" value="F:S-adenosylmethionine-dependent methyltransferase activity"/>
    <property type="evidence" value="ECO:0007669"/>
    <property type="project" value="InterPro"/>
</dbReference>
<dbReference type="Gene3D" id="3.40.50.150">
    <property type="entry name" value="Vaccinia Virus protein VP39"/>
    <property type="match status" value="1"/>
</dbReference>
<name>A0A1F5Y9J6_9BACT</name>
<protein>
    <recommendedName>
        <fullName evidence="1">Methyltransferase type 11 domain-containing protein</fullName>
    </recommendedName>
</protein>
<evidence type="ECO:0000313" key="3">
    <source>
        <dbReference type="Proteomes" id="UP000179034"/>
    </source>
</evidence>
<dbReference type="Pfam" id="PF08241">
    <property type="entry name" value="Methyltransf_11"/>
    <property type="match status" value="1"/>
</dbReference>
<accession>A0A1F5Y9J6</accession>
<feature type="domain" description="Methyltransferase type 11" evidence="1">
    <location>
        <begin position="2"/>
        <end position="49"/>
    </location>
</feature>
<reference evidence="2 3" key="1">
    <citation type="journal article" date="2016" name="Nat. Commun.">
        <title>Thousands of microbial genomes shed light on interconnected biogeochemical processes in an aquifer system.</title>
        <authorList>
            <person name="Anantharaman K."/>
            <person name="Brown C.T."/>
            <person name="Hug L.A."/>
            <person name="Sharon I."/>
            <person name="Castelle C.J."/>
            <person name="Probst A.J."/>
            <person name="Thomas B.C."/>
            <person name="Singh A."/>
            <person name="Wilkins M.J."/>
            <person name="Karaoz U."/>
            <person name="Brodie E.L."/>
            <person name="Williams K.H."/>
            <person name="Hubbard S.S."/>
            <person name="Banfield J.F."/>
        </authorList>
    </citation>
    <scope>NUCLEOTIDE SEQUENCE [LARGE SCALE GENOMIC DNA]</scope>
</reference>
<organism evidence="2 3">
    <name type="scientific">Candidatus Glassbacteria bacterium RBG_16_58_8</name>
    <dbReference type="NCBI Taxonomy" id="1817866"/>
    <lineage>
        <taxon>Bacteria</taxon>
        <taxon>Candidatus Glassiibacteriota</taxon>
    </lineage>
</organism>
<comment type="caution">
    <text evidence="2">The sequence shown here is derived from an EMBL/GenBank/DDBJ whole genome shotgun (WGS) entry which is preliminary data.</text>
</comment>
<gene>
    <name evidence="2" type="ORF">A2Z06_00375</name>
</gene>
<evidence type="ECO:0000259" key="1">
    <source>
        <dbReference type="Pfam" id="PF08241"/>
    </source>
</evidence>
<dbReference type="InterPro" id="IPR013216">
    <property type="entry name" value="Methyltransf_11"/>
</dbReference>
<dbReference type="Proteomes" id="UP000179034">
    <property type="component" value="Unassembled WGS sequence"/>
</dbReference>
<dbReference type="CDD" id="cd02440">
    <property type="entry name" value="AdoMet_MTases"/>
    <property type="match status" value="1"/>
</dbReference>
<dbReference type="InterPro" id="IPR029063">
    <property type="entry name" value="SAM-dependent_MTases_sf"/>
</dbReference>